<dbReference type="Pfam" id="PF00196">
    <property type="entry name" value="GerE"/>
    <property type="match status" value="1"/>
</dbReference>
<evidence type="ECO:0000256" key="3">
    <source>
        <dbReference type="ARBA" id="ARBA00023163"/>
    </source>
</evidence>
<keyword evidence="1" id="KW-0805">Transcription regulation</keyword>
<dbReference type="PROSITE" id="PS50043">
    <property type="entry name" value="HTH_LUXR_2"/>
    <property type="match status" value="1"/>
</dbReference>
<evidence type="ECO:0000259" key="4">
    <source>
        <dbReference type="PROSITE" id="PS50043"/>
    </source>
</evidence>
<gene>
    <name evidence="5" type="ORF">Sipo8835_07545</name>
</gene>
<evidence type="ECO:0000256" key="1">
    <source>
        <dbReference type="ARBA" id="ARBA00023015"/>
    </source>
</evidence>
<comment type="caution">
    <text evidence="5">The sequence shown here is derived from an EMBL/GenBank/DDBJ whole genome shotgun (WGS) entry which is preliminary data.</text>
</comment>
<dbReference type="PANTHER" id="PTHR44688:SF16">
    <property type="entry name" value="DNA-BINDING TRANSCRIPTIONAL ACTIVATOR DEVR_DOSR"/>
    <property type="match status" value="1"/>
</dbReference>
<proteinExistence type="predicted"/>
<dbReference type="EMBL" id="SPAZ01000057">
    <property type="protein sequence ID" value="TQE37564.1"/>
    <property type="molecule type" value="Genomic_DNA"/>
</dbReference>
<dbReference type="Gene3D" id="1.10.10.10">
    <property type="entry name" value="Winged helix-like DNA-binding domain superfamily/Winged helix DNA-binding domain"/>
    <property type="match status" value="1"/>
</dbReference>
<dbReference type="PANTHER" id="PTHR44688">
    <property type="entry name" value="DNA-BINDING TRANSCRIPTIONAL ACTIVATOR DEVR_DOSR"/>
    <property type="match status" value="1"/>
</dbReference>
<keyword evidence="3" id="KW-0804">Transcription</keyword>
<reference evidence="5 6" key="1">
    <citation type="submission" date="2019-03" db="EMBL/GenBank/DDBJ databases">
        <title>Comparative genomic analyses of the sweetpotato soil rot pathogen, Streptomyces ipomoeae.</title>
        <authorList>
            <person name="Ruschel Soares N."/>
            <person name="Badger J.H."/>
            <person name="Huguet-Tapia J.C."/>
            <person name="Clark C.A."/>
            <person name="Pettis G.S."/>
        </authorList>
    </citation>
    <scope>NUCLEOTIDE SEQUENCE [LARGE SCALE GENOMIC DNA]</scope>
    <source>
        <strain evidence="5 6">88-35</strain>
    </source>
</reference>
<dbReference type="CDD" id="cd06170">
    <property type="entry name" value="LuxR_C_like"/>
    <property type="match status" value="1"/>
</dbReference>
<dbReference type="GO" id="GO:0003677">
    <property type="term" value="F:DNA binding"/>
    <property type="evidence" value="ECO:0007669"/>
    <property type="project" value="UniProtKB-KW"/>
</dbReference>
<evidence type="ECO:0000256" key="2">
    <source>
        <dbReference type="ARBA" id="ARBA00023125"/>
    </source>
</evidence>
<keyword evidence="2" id="KW-0238">DNA-binding</keyword>
<name>A0AAE8W8B9_9ACTN</name>
<feature type="domain" description="HTH luxR-type" evidence="4">
    <location>
        <begin position="131"/>
        <end position="196"/>
    </location>
</feature>
<protein>
    <submittedName>
        <fullName evidence="5">LuxR family transcriptional regulator</fullName>
    </submittedName>
</protein>
<dbReference type="InterPro" id="IPR000792">
    <property type="entry name" value="Tscrpt_reg_LuxR_C"/>
</dbReference>
<dbReference type="InterPro" id="IPR036388">
    <property type="entry name" value="WH-like_DNA-bd_sf"/>
</dbReference>
<organism evidence="5 6">
    <name type="scientific">Streptomyces ipomoeae</name>
    <dbReference type="NCBI Taxonomy" id="103232"/>
    <lineage>
        <taxon>Bacteria</taxon>
        <taxon>Bacillati</taxon>
        <taxon>Actinomycetota</taxon>
        <taxon>Actinomycetes</taxon>
        <taxon>Kitasatosporales</taxon>
        <taxon>Streptomycetaceae</taxon>
        <taxon>Streptomyces</taxon>
    </lineage>
</organism>
<dbReference type="AlphaFoldDB" id="A0AAE8W8B9"/>
<dbReference type="SMART" id="SM00421">
    <property type="entry name" value="HTH_LUXR"/>
    <property type="match status" value="1"/>
</dbReference>
<evidence type="ECO:0000313" key="5">
    <source>
        <dbReference type="EMBL" id="TQE37564.1"/>
    </source>
</evidence>
<dbReference type="RefSeq" id="WP_141581268.1">
    <property type="nucleotide sequence ID" value="NZ_JARAVC010000077.1"/>
</dbReference>
<accession>A0AAE8W8B9</accession>
<sequence length="200" mass="21452">MARAAAALGDHDQAAEWARRAAFDADLLDLPGQRGHAALARAHSAPDPAGPLREAVSGFRAGGLALEECRARLLLAAALASRDPHAQEQALEHANRANSLAEASEARHVYPEAVDVQRRLGARRPRLVPEAETPMPDMSARERDMARMVALGLSNNDMARTLVISSKTVEAHLTRIFRKAGMRSRVGLVAVMSHPGPDGQ</sequence>
<dbReference type="Proteomes" id="UP000318720">
    <property type="component" value="Unassembled WGS sequence"/>
</dbReference>
<dbReference type="GO" id="GO:0006355">
    <property type="term" value="P:regulation of DNA-templated transcription"/>
    <property type="evidence" value="ECO:0007669"/>
    <property type="project" value="InterPro"/>
</dbReference>
<dbReference type="SUPFAM" id="SSF46894">
    <property type="entry name" value="C-terminal effector domain of the bipartite response regulators"/>
    <property type="match status" value="1"/>
</dbReference>
<evidence type="ECO:0000313" key="6">
    <source>
        <dbReference type="Proteomes" id="UP000318720"/>
    </source>
</evidence>
<dbReference type="PRINTS" id="PR00038">
    <property type="entry name" value="HTHLUXR"/>
</dbReference>
<dbReference type="InterPro" id="IPR016032">
    <property type="entry name" value="Sig_transdc_resp-reg_C-effctor"/>
</dbReference>